<dbReference type="EMBL" id="NWSH01002060">
    <property type="protein sequence ID" value="PCG69280.1"/>
    <property type="molecule type" value="Genomic_DNA"/>
</dbReference>
<dbReference type="Pfam" id="PF00561">
    <property type="entry name" value="Abhydrolase_1"/>
    <property type="match status" value="1"/>
</dbReference>
<sequence>MRKNMKAMKEWTVKAKWGNIAMVSWGDPANPPVLLSHGYMDSAATFILLVEQLPDTYYYVAFDLPGHGQSDPFPGGAVISLLHMVEVLRFVVDYMKWEKFAYISHSLGAIIGMFYNHSFPGRITKMVLIDPALSFFMHHLHNTPKFAYEYLYDLYYNFFQRWNEPNTKLLTMEEAVNLSHRTRTITEEQARIVIPRSLAPAGDGKFTLTLAPKMKRMASADVSEATLITILTQKAPPMLIVEASINICTPPGKDFAAKIIQKCLTVPNSLSVTVNGSHDVHITNPEGIAPYVVKFLKSDFDGRLVRGKL</sequence>
<comment type="caution">
    <text evidence="4">The sequence shown here is derived from an EMBL/GenBank/DDBJ whole genome shotgun (WGS) entry which is preliminary data.</text>
</comment>
<dbReference type="GO" id="GO:0016787">
    <property type="term" value="F:hydrolase activity"/>
    <property type="evidence" value="ECO:0007669"/>
    <property type="project" value="UniProtKB-KW"/>
</dbReference>
<evidence type="ECO:0000259" key="3">
    <source>
        <dbReference type="Pfam" id="PF00561"/>
    </source>
</evidence>
<dbReference type="PANTHER" id="PTHR43798:SF14">
    <property type="entry name" value="SERINE HYDROLASE-LIKE PROTEIN DDB_G0286239"/>
    <property type="match status" value="1"/>
</dbReference>
<dbReference type="SUPFAM" id="SSF53474">
    <property type="entry name" value="alpha/beta-Hydrolases"/>
    <property type="match status" value="1"/>
</dbReference>
<protein>
    <recommendedName>
        <fullName evidence="3">AB hydrolase-1 domain-containing protein</fullName>
    </recommendedName>
</protein>
<comment type="similarity">
    <text evidence="1">Belongs to the AB hydrolase superfamily.</text>
</comment>
<accession>A0A2A4JCW5</accession>
<keyword evidence="2" id="KW-0378">Hydrolase</keyword>
<name>A0A2A4JCW5_HELVI</name>
<dbReference type="GO" id="GO:0016020">
    <property type="term" value="C:membrane"/>
    <property type="evidence" value="ECO:0007669"/>
    <property type="project" value="TreeGrafter"/>
</dbReference>
<proteinExistence type="inferred from homology"/>
<reference evidence="4" key="1">
    <citation type="submission" date="2017-09" db="EMBL/GenBank/DDBJ databases">
        <title>Contemporary evolution of a Lepidopteran species, Heliothis virescens, in response to modern agricultural practices.</title>
        <authorList>
            <person name="Fritz M.L."/>
            <person name="Deyonke A.M."/>
            <person name="Papanicolaou A."/>
            <person name="Micinski S."/>
            <person name="Westbrook J."/>
            <person name="Gould F."/>
        </authorList>
    </citation>
    <scope>NUCLEOTIDE SEQUENCE [LARGE SCALE GENOMIC DNA]</scope>
    <source>
        <strain evidence="4">HvINT-</strain>
        <tissue evidence="4">Whole body</tissue>
    </source>
</reference>
<dbReference type="InterPro" id="IPR050266">
    <property type="entry name" value="AB_hydrolase_sf"/>
</dbReference>
<feature type="domain" description="AB hydrolase-1" evidence="3">
    <location>
        <begin position="31"/>
        <end position="162"/>
    </location>
</feature>
<evidence type="ECO:0000256" key="2">
    <source>
        <dbReference type="ARBA" id="ARBA00022801"/>
    </source>
</evidence>
<dbReference type="AlphaFoldDB" id="A0A2A4JCW5"/>
<evidence type="ECO:0000313" key="4">
    <source>
        <dbReference type="EMBL" id="PCG69280.1"/>
    </source>
</evidence>
<dbReference type="STRING" id="7102.A0A2A4JCW5"/>
<dbReference type="InterPro" id="IPR000073">
    <property type="entry name" value="AB_hydrolase_1"/>
</dbReference>
<dbReference type="InterPro" id="IPR029058">
    <property type="entry name" value="AB_hydrolase_fold"/>
</dbReference>
<organism evidence="4">
    <name type="scientific">Heliothis virescens</name>
    <name type="common">Tobacco budworm moth</name>
    <dbReference type="NCBI Taxonomy" id="7102"/>
    <lineage>
        <taxon>Eukaryota</taxon>
        <taxon>Metazoa</taxon>
        <taxon>Ecdysozoa</taxon>
        <taxon>Arthropoda</taxon>
        <taxon>Hexapoda</taxon>
        <taxon>Insecta</taxon>
        <taxon>Pterygota</taxon>
        <taxon>Neoptera</taxon>
        <taxon>Endopterygota</taxon>
        <taxon>Lepidoptera</taxon>
        <taxon>Glossata</taxon>
        <taxon>Ditrysia</taxon>
        <taxon>Noctuoidea</taxon>
        <taxon>Noctuidae</taxon>
        <taxon>Heliothinae</taxon>
        <taxon>Heliothis</taxon>
    </lineage>
</organism>
<dbReference type="PANTHER" id="PTHR43798">
    <property type="entry name" value="MONOACYLGLYCEROL LIPASE"/>
    <property type="match status" value="1"/>
</dbReference>
<dbReference type="Gene3D" id="3.40.50.1820">
    <property type="entry name" value="alpha/beta hydrolase"/>
    <property type="match status" value="1"/>
</dbReference>
<evidence type="ECO:0000256" key="1">
    <source>
        <dbReference type="ARBA" id="ARBA00008645"/>
    </source>
</evidence>
<gene>
    <name evidence="4" type="ORF">B5V51_4278</name>
</gene>